<reference evidence="1" key="1">
    <citation type="submission" date="2018-02" db="EMBL/GenBank/DDBJ databases">
        <title>Rhizophora mucronata_Transcriptome.</title>
        <authorList>
            <person name="Meera S.P."/>
            <person name="Sreeshan A."/>
            <person name="Augustine A."/>
        </authorList>
    </citation>
    <scope>NUCLEOTIDE SEQUENCE</scope>
    <source>
        <tissue evidence="1">Leaf</tissue>
    </source>
</reference>
<protein>
    <submittedName>
        <fullName evidence="1">Chaperone protein dnaJ 6-like isoform X1</fullName>
    </submittedName>
</protein>
<dbReference type="AlphaFoldDB" id="A0A2P2LBP1"/>
<proteinExistence type="predicted"/>
<organism evidence="1">
    <name type="scientific">Rhizophora mucronata</name>
    <name type="common">Asiatic mangrove</name>
    <dbReference type="NCBI Taxonomy" id="61149"/>
    <lineage>
        <taxon>Eukaryota</taxon>
        <taxon>Viridiplantae</taxon>
        <taxon>Streptophyta</taxon>
        <taxon>Embryophyta</taxon>
        <taxon>Tracheophyta</taxon>
        <taxon>Spermatophyta</taxon>
        <taxon>Magnoliopsida</taxon>
        <taxon>eudicotyledons</taxon>
        <taxon>Gunneridae</taxon>
        <taxon>Pentapetalae</taxon>
        <taxon>rosids</taxon>
        <taxon>fabids</taxon>
        <taxon>Malpighiales</taxon>
        <taxon>Rhizophoraceae</taxon>
        <taxon>Rhizophora</taxon>
    </lineage>
</organism>
<name>A0A2P2LBP1_RHIMU</name>
<evidence type="ECO:0000313" key="1">
    <source>
        <dbReference type="EMBL" id="MBX15397.1"/>
    </source>
</evidence>
<dbReference type="EMBL" id="GGEC01034913">
    <property type="protein sequence ID" value="MBX15397.1"/>
    <property type="molecule type" value="Transcribed_RNA"/>
</dbReference>
<accession>A0A2P2LBP1</accession>
<sequence>MNLGLLETILQIIPAIPQKFPPYFR</sequence>